<dbReference type="Gene3D" id="1.10.150.240">
    <property type="entry name" value="Putative phosphatase, domain 2"/>
    <property type="match status" value="1"/>
</dbReference>
<dbReference type="SFLD" id="SFLDG01129">
    <property type="entry name" value="C1.5:_HAD__Beta-PGM__Phosphata"/>
    <property type="match status" value="1"/>
</dbReference>
<name>A0ABY6IZ86_9BACT</name>
<keyword evidence="2" id="KW-1185">Reference proteome</keyword>
<organism evidence="1 2">
    <name type="scientific">Chitinophaga horti</name>
    <dbReference type="NCBI Taxonomy" id="2920382"/>
    <lineage>
        <taxon>Bacteria</taxon>
        <taxon>Pseudomonadati</taxon>
        <taxon>Bacteroidota</taxon>
        <taxon>Chitinophagia</taxon>
        <taxon>Chitinophagales</taxon>
        <taxon>Chitinophagaceae</taxon>
        <taxon>Chitinophaga</taxon>
    </lineage>
</organism>
<reference evidence="1" key="1">
    <citation type="submission" date="2022-10" db="EMBL/GenBank/DDBJ databases">
        <title>Chitinophaga sp. nov., isolated from soil.</title>
        <authorList>
            <person name="Jeon C.O."/>
        </authorList>
    </citation>
    <scope>NUCLEOTIDE SEQUENCE</scope>
    <source>
        <strain evidence="1">R8</strain>
    </source>
</reference>
<proteinExistence type="predicted"/>
<sequence length="207" mass="23765">MEGIKHIIFDLGGVILNIDYMRTEQAFLDLGVHNFRELYNQFHANALFEDLEIGGISNDDFLHELQKEAPDGVTIPQLVDAWNAMLLDFPIARLQLLQQLQNYYDTFLLSNTNAIHYTAFNARLMQTRGLPSVDQFFNKAYYSHRIGYRKPEKEAYQVILDENRLDPAATLFIDDTLPNIIAAGELGIRTIHLQPPQTILDIFRPGK</sequence>
<dbReference type="NCBIfam" id="TIGR01509">
    <property type="entry name" value="HAD-SF-IA-v3"/>
    <property type="match status" value="1"/>
</dbReference>
<protein>
    <submittedName>
        <fullName evidence="1">HAD family phosphatase</fullName>
    </submittedName>
</protein>
<evidence type="ECO:0000313" key="2">
    <source>
        <dbReference type="Proteomes" id="UP001162741"/>
    </source>
</evidence>
<evidence type="ECO:0000313" key="1">
    <source>
        <dbReference type="EMBL" id="UYQ92719.1"/>
    </source>
</evidence>
<dbReference type="Pfam" id="PF00702">
    <property type="entry name" value="Hydrolase"/>
    <property type="match status" value="1"/>
</dbReference>
<dbReference type="InterPro" id="IPR023198">
    <property type="entry name" value="PGP-like_dom2"/>
</dbReference>
<dbReference type="SFLD" id="SFLDS00003">
    <property type="entry name" value="Haloacid_Dehalogenase"/>
    <property type="match status" value="1"/>
</dbReference>
<dbReference type="PANTHER" id="PTHR43611">
    <property type="entry name" value="ALPHA-D-GLUCOSE 1-PHOSPHATE PHOSPHATASE"/>
    <property type="match status" value="1"/>
</dbReference>
<dbReference type="SUPFAM" id="SSF56784">
    <property type="entry name" value="HAD-like"/>
    <property type="match status" value="1"/>
</dbReference>
<dbReference type="RefSeq" id="WP_264280935.1">
    <property type="nucleotide sequence ID" value="NZ_CP107006.1"/>
</dbReference>
<dbReference type="CDD" id="cd02603">
    <property type="entry name" value="HAD_sEH-N_like"/>
    <property type="match status" value="1"/>
</dbReference>
<dbReference type="Proteomes" id="UP001162741">
    <property type="component" value="Chromosome"/>
</dbReference>
<dbReference type="Gene3D" id="3.40.50.1000">
    <property type="entry name" value="HAD superfamily/HAD-like"/>
    <property type="match status" value="1"/>
</dbReference>
<dbReference type="PRINTS" id="PR00413">
    <property type="entry name" value="HADHALOGNASE"/>
</dbReference>
<dbReference type="EMBL" id="CP107006">
    <property type="protein sequence ID" value="UYQ92719.1"/>
    <property type="molecule type" value="Genomic_DNA"/>
</dbReference>
<dbReference type="InterPro" id="IPR023214">
    <property type="entry name" value="HAD_sf"/>
</dbReference>
<dbReference type="InterPro" id="IPR006439">
    <property type="entry name" value="HAD-SF_hydro_IA"/>
</dbReference>
<dbReference type="InterPro" id="IPR036412">
    <property type="entry name" value="HAD-like_sf"/>
</dbReference>
<dbReference type="PANTHER" id="PTHR43611:SF3">
    <property type="entry name" value="FLAVIN MONONUCLEOTIDE HYDROLASE 1, CHLOROPLATIC"/>
    <property type="match status" value="1"/>
</dbReference>
<gene>
    <name evidence="1" type="ORF">MKQ68_21810</name>
</gene>
<accession>A0ABY6IZ86</accession>